<dbReference type="InterPro" id="IPR000415">
    <property type="entry name" value="Nitroreductase-like"/>
</dbReference>
<evidence type="ECO:0000313" key="2">
    <source>
        <dbReference type="Proteomes" id="UP000664109"/>
    </source>
</evidence>
<dbReference type="RefSeq" id="WP_205377252.1">
    <property type="nucleotide sequence ID" value="NZ_JAFEJA010000002.1"/>
</dbReference>
<dbReference type="InterPro" id="IPR050627">
    <property type="entry name" value="Nitroreductase/BluB"/>
</dbReference>
<proteinExistence type="predicted"/>
<reference evidence="1 2" key="1">
    <citation type="journal article" date="2016" name="Arch. Microbiol.">
        <title>Streptomyces zhihengii sp. nov., isolated from rhizospheric soil of Psammosilene tunicoides.</title>
        <authorList>
            <person name="Huang M.J."/>
            <person name="Fei J.J."/>
            <person name="Salam N."/>
            <person name="Kim C.J."/>
            <person name="Hozzein W.N."/>
            <person name="Xiao M."/>
            <person name="Huang H.Q."/>
            <person name="Li W.J."/>
        </authorList>
    </citation>
    <scope>NUCLEOTIDE SEQUENCE [LARGE SCALE GENOMIC DNA]</scope>
    <source>
        <strain evidence="1 2">YIM T102</strain>
    </source>
</reference>
<dbReference type="Gene3D" id="3.40.109.10">
    <property type="entry name" value="NADH Oxidase"/>
    <property type="match status" value="1"/>
</dbReference>
<gene>
    <name evidence="1" type="ORF">JE024_31205</name>
</gene>
<evidence type="ECO:0000313" key="1">
    <source>
        <dbReference type="EMBL" id="MBM9623073.1"/>
    </source>
</evidence>
<keyword evidence="2" id="KW-1185">Reference proteome</keyword>
<name>A0ABS2V166_9ACTN</name>
<dbReference type="EMBL" id="JAFEJA010000002">
    <property type="protein sequence ID" value="MBM9623073.1"/>
    <property type="molecule type" value="Genomic_DNA"/>
</dbReference>
<dbReference type="NCBIfam" id="NF047509">
    <property type="entry name" value="Rv3131_FMN_oxido"/>
    <property type="match status" value="1"/>
</dbReference>
<sequence>MSAASVPGPEAVSSWVADAVLAPSMHNAQPWLFRYDRIQGVLTLLLDASRTMPRTDPAARGLHVGCGAALFNLRVAAAAAGWEARVSVRPAGFAPELLAAVTFAPATGDAAGDGLAELHPAIARRHTSRAPFSERPVPGELLDRLRQAALAEGGALDVADDWRGHTLTDLAWDAEQEEKLSPEALEEIAHWTSERARDAPEGIPAYARGPRRHGGRALVREFPGAEAAGGAGEGADPGTAVFEWSPCLAVLGTRRDEPADWVRAGQAMERVLLRATLDGLSTSLNSQALEHPDLRWLLRDPLSGAAYPQMLIRLGYGPEAPATPRRPVSEVLVVD</sequence>
<protein>
    <submittedName>
        <fullName evidence="1">Nitroreductase family protein</fullName>
    </submittedName>
</protein>
<dbReference type="Proteomes" id="UP000664109">
    <property type="component" value="Unassembled WGS sequence"/>
</dbReference>
<comment type="caution">
    <text evidence="1">The sequence shown here is derived from an EMBL/GenBank/DDBJ whole genome shotgun (WGS) entry which is preliminary data.</text>
</comment>
<dbReference type="SUPFAM" id="SSF55469">
    <property type="entry name" value="FMN-dependent nitroreductase-like"/>
    <property type="match status" value="2"/>
</dbReference>
<dbReference type="PANTHER" id="PTHR23026">
    <property type="entry name" value="NADPH NITROREDUCTASE"/>
    <property type="match status" value="1"/>
</dbReference>
<dbReference type="PANTHER" id="PTHR23026:SF123">
    <property type="entry name" value="NAD(P)H NITROREDUCTASE RV3131-RELATED"/>
    <property type="match status" value="1"/>
</dbReference>
<accession>A0ABS2V166</accession>
<organism evidence="1 2">
    <name type="scientific">Streptomyces zhihengii</name>
    <dbReference type="NCBI Taxonomy" id="1818004"/>
    <lineage>
        <taxon>Bacteria</taxon>
        <taxon>Bacillati</taxon>
        <taxon>Actinomycetota</taxon>
        <taxon>Actinomycetes</taxon>
        <taxon>Kitasatosporales</taxon>
        <taxon>Streptomycetaceae</taxon>
        <taxon>Streptomyces</taxon>
    </lineage>
</organism>